<sequence>MSITPDVVITREPTGNVIAEGGDELANTLLKRAGFVIETTPRSFWCRLPWDMGEERENQMASHAARMLTAVGYPVDLDPGLDVTRVTTPTDPAGDRGIGHSVLTLVDRLNGTATHGAAADVEVLDPDDGVLVHLGDFFEAAATQANAADTTGGWDLSYVFEDAAATVRGLGTDLHAASDRMRDLGPPAHRSWQEGVARYYATAPNHLISPAAAVSDEPAAPPPSTPDSPAHRRNR</sequence>
<name>A0A1I2QM97_9ACTN</name>
<organism evidence="2 3">
    <name type="scientific">Streptomyces mirabilis</name>
    <dbReference type="NCBI Taxonomy" id="68239"/>
    <lineage>
        <taxon>Bacteria</taxon>
        <taxon>Bacillati</taxon>
        <taxon>Actinomycetota</taxon>
        <taxon>Actinomycetes</taxon>
        <taxon>Kitasatosporales</taxon>
        <taxon>Streptomycetaceae</taxon>
        <taxon>Streptomyces</taxon>
    </lineage>
</organism>
<evidence type="ECO:0000313" key="2">
    <source>
        <dbReference type="EMBL" id="SFG26806.1"/>
    </source>
</evidence>
<dbReference type="Proteomes" id="UP000181942">
    <property type="component" value="Unassembled WGS sequence"/>
</dbReference>
<dbReference type="AlphaFoldDB" id="A0A1I2QM97"/>
<evidence type="ECO:0000256" key="1">
    <source>
        <dbReference type="SAM" id="MobiDB-lite"/>
    </source>
</evidence>
<dbReference type="OrthoDB" id="4306095at2"/>
<feature type="region of interest" description="Disordered" evidence="1">
    <location>
        <begin position="210"/>
        <end position="235"/>
    </location>
</feature>
<gene>
    <name evidence="2" type="ORF">SAMN02787118_11811</name>
</gene>
<accession>A0A1I2QM97</accession>
<dbReference type="EMBL" id="FONR01000018">
    <property type="protein sequence ID" value="SFG26806.1"/>
    <property type="molecule type" value="Genomic_DNA"/>
</dbReference>
<protein>
    <submittedName>
        <fullName evidence="2">Uncharacterized protein</fullName>
    </submittedName>
</protein>
<dbReference type="RefSeq" id="WP_075031525.1">
    <property type="nucleotide sequence ID" value="NZ_FONR01000018.1"/>
</dbReference>
<proteinExistence type="predicted"/>
<evidence type="ECO:0000313" key="3">
    <source>
        <dbReference type="Proteomes" id="UP000181942"/>
    </source>
</evidence>
<reference evidence="2 3" key="1">
    <citation type="submission" date="2016-10" db="EMBL/GenBank/DDBJ databases">
        <authorList>
            <person name="de Groot N.N."/>
        </authorList>
    </citation>
    <scope>NUCLEOTIDE SEQUENCE [LARGE SCALE GENOMIC DNA]</scope>
    <source>
        <strain evidence="2 3">OK461</strain>
    </source>
</reference>